<evidence type="ECO:0000313" key="1">
    <source>
        <dbReference type="EMBL" id="UNP28451.1"/>
    </source>
</evidence>
<accession>A0ABY3XAI6</accession>
<organism evidence="1 2">
    <name type="scientific">Lysobacter gummosus</name>
    <dbReference type="NCBI Taxonomy" id="262324"/>
    <lineage>
        <taxon>Bacteria</taxon>
        <taxon>Pseudomonadati</taxon>
        <taxon>Pseudomonadota</taxon>
        <taxon>Gammaproteobacteria</taxon>
        <taxon>Lysobacterales</taxon>
        <taxon>Lysobacteraceae</taxon>
        <taxon>Lysobacter</taxon>
    </lineage>
</organism>
<sequence>MGIVGLALFGALCGLAFLNVMALMAKNGSNQRDHVEFDSQQDVYAIVDAWAASNGYALKHNQGDKRTYQKGSGFLTAPMFLELDRSGTKYSITSYVRINGFIIQGDVALGGGGFMVKVPRSLAKKAQNQLFEQLQLAPLA</sequence>
<gene>
    <name evidence="1" type="ORF">MOV92_18400</name>
</gene>
<proteinExistence type="predicted"/>
<dbReference type="RefSeq" id="WP_057944031.1">
    <property type="nucleotide sequence ID" value="NZ_CP011131.1"/>
</dbReference>
<dbReference type="EMBL" id="CP093547">
    <property type="protein sequence ID" value="UNP28451.1"/>
    <property type="molecule type" value="Genomic_DNA"/>
</dbReference>
<protein>
    <recommendedName>
        <fullName evidence="3">Transmembrane protein</fullName>
    </recommendedName>
</protein>
<reference evidence="1 2" key="1">
    <citation type="submission" date="2022-03" db="EMBL/GenBank/DDBJ databases">
        <title>Complete genome sequence of Lysobacter capsici VKM B-2533 and Lysobacter gummosus 10.1.1, promising sources of lytic agents.</title>
        <authorList>
            <person name="Tarlachkov S.V."/>
            <person name="Kudryakova I.V."/>
            <person name="Afoshin A.S."/>
            <person name="Leontyevskaya E.A."/>
            <person name="Leontyevskaya N.V."/>
        </authorList>
    </citation>
    <scope>NUCLEOTIDE SEQUENCE [LARGE SCALE GENOMIC DNA]</scope>
    <source>
        <strain evidence="1 2">10.1.1</strain>
    </source>
</reference>
<evidence type="ECO:0000313" key="2">
    <source>
        <dbReference type="Proteomes" id="UP000829194"/>
    </source>
</evidence>
<keyword evidence="2" id="KW-1185">Reference proteome</keyword>
<name>A0ABY3XAI6_9GAMM</name>
<evidence type="ECO:0008006" key="3">
    <source>
        <dbReference type="Google" id="ProtNLM"/>
    </source>
</evidence>
<dbReference type="Proteomes" id="UP000829194">
    <property type="component" value="Chromosome"/>
</dbReference>